<dbReference type="InterPro" id="IPR002423">
    <property type="entry name" value="Cpn60/GroEL/TCP-1"/>
</dbReference>
<dbReference type="CDD" id="cd03344">
    <property type="entry name" value="GroEL"/>
    <property type="match status" value="1"/>
</dbReference>
<dbReference type="InterPro" id="IPR001844">
    <property type="entry name" value="Cpn60/GroEL"/>
</dbReference>
<dbReference type="SUPFAM" id="SSF48592">
    <property type="entry name" value="GroEL equatorial domain-like"/>
    <property type="match status" value="1"/>
</dbReference>
<gene>
    <name evidence="3" type="primary">GroEL</name>
</gene>
<name>A0A240F754_9VIRU</name>
<dbReference type="FunFam" id="3.50.7.10:FF:000001">
    <property type="entry name" value="60 kDa chaperonin"/>
    <property type="match status" value="1"/>
</dbReference>
<evidence type="ECO:0000256" key="2">
    <source>
        <dbReference type="ARBA" id="ARBA00023186"/>
    </source>
</evidence>
<dbReference type="GO" id="GO:0005524">
    <property type="term" value="F:ATP binding"/>
    <property type="evidence" value="ECO:0007669"/>
    <property type="project" value="InterPro"/>
</dbReference>
<dbReference type="SUPFAM" id="SSF54849">
    <property type="entry name" value="GroEL-intermediate domain like"/>
    <property type="match status" value="1"/>
</dbReference>
<dbReference type="InterPro" id="IPR027409">
    <property type="entry name" value="GroEL-like_apical_dom_sf"/>
</dbReference>
<dbReference type="PANTHER" id="PTHR45633">
    <property type="entry name" value="60 KDA HEAT SHOCK PROTEIN, MITOCHONDRIAL"/>
    <property type="match status" value="1"/>
</dbReference>
<dbReference type="PRINTS" id="PR00298">
    <property type="entry name" value="CHAPERONIN60"/>
</dbReference>
<dbReference type="GO" id="GO:0042026">
    <property type="term" value="P:protein refolding"/>
    <property type="evidence" value="ECO:0007669"/>
    <property type="project" value="InterPro"/>
</dbReference>
<accession>A0A240F754</accession>
<dbReference type="NCBIfam" id="NF000592">
    <property type="entry name" value="PRK00013.1"/>
    <property type="match status" value="1"/>
</dbReference>
<reference evidence="3" key="1">
    <citation type="journal article" date="2017" name="ISME J.">
        <title>Novel chaperonins are prevalent in the virioplankton and demonstrate links to viral biology and ecology.</title>
        <authorList>
            <person name="Marine R.L."/>
            <person name="Nasko D.J."/>
            <person name="Wray J."/>
            <person name="Polson S.W."/>
            <person name="Wommack K.E."/>
        </authorList>
    </citation>
    <scope>NUCLEOTIDE SEQUENCE</scope>
</reference>
<dbReference type="Gene3D" id="3.30.260.10">
    <property type="entry name" value="TCP-1-like chaperonin intermediate domain"/>
    <property type="match status" value="1"/>
</dbReference>
<dbReference type="EMBL" id="KU595453">
    <property type="protein sequence ID" value="AQM32619.1"/>
    <property type="molecule type" value="Genomic_DNA"/>
</dbReference>
<dbReference type="InterPro" id="IPR027413">
    <property type="entry name" value="GROEL-like_equatorial_sf"/>
</dbReference>
<evidence type="ECO:0000256" key="1">
    <source>
        <dbReference type="ARBA" id="ARBA00006607"/>
    </source>
</evidence>
<dbReference type="Pfam" id="PF00118">
    <property type="entry name" value="Cpn60_TCP1"/>
    <property type="match status" value="1"/>
</dbReference>
<dbReference type="GO" id="GO:0140662">
    <property type="term" value="F:ATP-dependent protein folding chaperone"/>
    <property type="evidence" value="ECO:0007669"/>
    <property type="project" value="InterPro"/>
</dbReference>
<dbReference type="Gene3D" id="3.50.7.10">
    <property type="entry name" value="GroEL"/>
    <property type="match status" value="1"/>
</dbReference>
<protein>
    <submittedName>
        <fullName evidence="3">Chaperonin GroEL</fullName>
    </submittedName>
</protein>
<dbReference type="Gene3D" id="1.10.560.10">
    <property type="entry name" value="GroEL-like equatorial domain"/>
    <property type="match status" value="1"/>
</dbReference>
<dbReference type="NCBIfam" id="NF009489">
    <property type="entry name" value="PRK12851.1"/>
    <property type="match status" value="1"/>
</dbReference>
<dbReference type="NCBIfam" id="NF009487">
    <property type="entry name" value="PRK12849.1"/>
    <property type="match status" value="1"/>
</dbReference>
<organism evidence="3">
    <name type="scientific">uncultured virus</name>
    <dbReference type="NCBI Taxonomy" id="340016"/>
    <lineage>
        <taxon>Viruses</taxon>
        <taxon>environmental samples</taxon>
    </lineage>
</organism>
<dbReference type="NCBIfam" id="TIGR02348">
    <property type="entry name" value="GroEL"/>
    <property type="match status" value="1"/>
</dbReference>
<keyword evidence="2" id="KW-0143">Chaperone</keyword>
<evidence type="ECO:0000313" key="3">
    <source>
        <dbReference type="EMBL" id="AQM32619.1"/>
    </source>
</evidence>
<comment type="similarity">
    <text evidence="1">Belongs to the chaperonin (HSP60) family.</text>
</comment>
<sequence>MTETSFGTELKNKLLEGVRKLNNSVASTLGPAGRTVLIKEHSGEIKVTKDGVTVAKAFQELEDQTESIGAELAKKVSIKSANEVGDGTTTSTVLATAILEEGIKQINDGSNPVNIKKGIDEAVSTVVSKLKEMATEITDDSQIKEVATISGNNDTEIGNLIATALDKVGRDGIVTIEESKTGETSLEVVEGMQFDRGFKSPYFVTDNDAMAAILDDPYVLIFDGRITQAAELLNVLNKVSSESKPLLIVAEDIDNEALATLIVNKMRGTVQVVAVKAPDFGDRRTMALEDLATVTGGQVLSKNKGHKLDKLQPIQFTELLGSARKVSVTKETTTIIDGKGTEEAITERAASIKTQLDNASSAFEKEKLQERLGKLIGGVAIINVGGNSEIEIKEKKDRVEDALFATKAALDEGIVAGGGTALLYAAGAIDPIGNDDIAIGRRIVKQAITEPFIKILTNAGHDINDIRFASFKLIDSGNNLWAGLNFKDLRVIDYKKEGIIDPKKVTRIALENAASIAGTILTTESVVYEKREDKQQETPNPMAGMM</sequence>
<dbReference type="SUPFAM" id="SSF52029">
    <property type="entry name" value="GroEL apical domain-like"/>
    <property type="match status" value="1"/>
</dbReference>
<dbReference type="NCBIfam" id="NF009488">
    <property type="entry name" value="PRK12850.1"/>
    <property type="match status" value="1"/>
</dbReference>
<dbReference type="InterPro" id="IPR027410">
    <property type="entry name" value="TCP-1-like_intermed_sf"/>
</dbReference>
<proteinExistence type="inferred from homology"/>